<name>A0A2P5WCJ5_GOSBA</name>
<proteinExistence type="predicted"/>
<dbReference type="EMBL" id="KZ668156">
    <property type="protein sequence ID" value="PPR88802.1"/>
    <property type="molecule type" value="Genomic_DNA"/>
</dbReference>
<sequence>MSRTEHAQAKHPCPRPSAPAPSQRPSMQLGEYPLLVPLPCPDAFTPGPYALTRLVAPNAPARAPLRRASNALVPTLLL</sequence>
<accession>A0A2P5WCJ5</accession>
<organism evidence="2 3">
    <name type="scientific">Gossypium barbadense</name>
    <name type="common">Sea Island cotton</name>
    <name type="synonym">Hibiscus barbadensis</name>
    <dbReference type="NCBI Taxonomy" id="3634"/>
    <lineage>
        <taxon>Eukaryota</taxon>
        <taxon>Viridiplantae</taxon>
        <taxon>Streptophyta</taxon>
        <taxon>Embryophyta</taxon>
        <taxon>Tracheophyta</taxon>
        <taxon>Spermatophyta</taxon>
        <taxon>Magnoliopsida</taxon>
        <taxon>eudicotyledons</taxon>
        <taxon>Gunneridae</taxon>
        <taxon>Pentapetalae</taxon>
        <taxon>rosids</taxon>
        <taxon>malvids</taxon>
        <taxon>Malvales</taxon>
        <taxon>Malvaceae</taxon>
        <taxon>Malvoideae</taxon>
        <taxon>Gossypium</taxon>
    </lineage>
</organism>
<evidence type="ECO:0000313" key="2">
    <source>
        <dbReference type="EMBL" id="PPR88802.1"/>
    </source>
</evidence>
<dbReference type="Proteomes" id="UP000239757">
    <property type="component" value="Unassembled WGS sequence"/>
</dbReference>
<reference evidence="2 3" key="1">
    <citation type="submission" date="2015-01" db="EMBL/GenBank/DDBJ databases">
        <title>Genome of allotetraploid Gossypium barbadense reveals genomic plasticity and fiber elongation in cotton evolution.</title>
        <authorList>
            <person name="Chen X."/>
            <person name="Liu X."/>
            <person name="Zhao B."/>
            <person name="Zheng H."/>
            <person name="Hu Y."/>
            <person name="Lu G."/>
            <person name="Yang C."/>
            <person name="Chen J."/>
            <person name="Shan C."/>
            <person name="Zhang L."/>
            <person name="Zhou Y."/>
            <person name="Wang L."/>
            <person name="Guo W."/>
            <person name="Bai Y."/>
            <person name="Ruan J."/>
            <person name="Shangguan X."/>
            <person name="Mao Y."/>
            <person name="Jiang J."/>
            <person name="Zhu Y."/>
            <person name="Lei J."/>
            <person name="Kang H."/>
            <person name="Chen S."/>
            <person name="He X."/>
            <person name="Wang R."/>
            <person name="Wang Y."/>
            <person name="Chen J."/>
            <person name="Wang L."/>
            <person name="Yu S."/>
            <person name="Wang B."/>
            <person name="Wei J."/>
            <person name="Song S."/>
            <person name="Lu X."/>
            <person name="Gao Z."/>
            <person name="Gu W."/>
            <person name="Deng X."/>
            <person name="Ma D."/>
            <person name="Wang S."/>
            <person name="Liang W."/>
            <person name="Fang L."/>
            <person name="Cai C."/>
            <person name="Zhu X."/>
            <person name="Zhou B."/>
            <person name="Zhang Y."/>
            <person name="Chen Z."/>
            <person name="Xu S."/>
            <person name="Zhu R."/>
            <person name="Wang S."/>
            <person name="Zhang T."/>
            <person name="Zhao G."/>
        </authorList>
    </citation>
    <scope>NUCLEOTIDE SEQUENCE [LARGE SCALE GENOMIC DNA]</scope>
    <source>
        <strain evidence="3">cv. Xinhai21</strain>
        <tissue evidence="2">Leaf</tissue>
    </source>
</reference>
<dbReference type="AlphaFoldDB" id="A0A2P5WCJ5"/>
<feature type="region of interest" description="Disordered" evidence="1">
    <location>
        <begin position="1"/>
        <end position="27"/>
    </location>
</feature>
<gene>
    <name evidence="2" type="ORF">GOBAR_AA31884</name>
</gene>
<protein>
    <submittedName>
        <fullName evidence="2">Uncharacterized protein</fullName>
    </submittedName>
</protein>
<evidence type="ECO:0000256" key="1">
    <source>
        <dbReference type="SAM" id="MobiDB-lite"/>
    </source>
</evidence>
<evidence type="ECO:0000313" key="3">
    <source>
        <dbReference type="Proteomes" id="UP000239757"/>
    </source>
</evidence>